<feature type="domain" description="LiaI-LiaF-like transmembrane region" evidence="2">
    <location>
        <begin position="8"/>
        <end position="53"/>
    </location>
</feature>
<dbReference type="EMBL" id="CP002175">
    <property type="protein sequence ID" value="ADO77884.1"/>
    <property type="molecule type" value="Genomic_DNA"/>
</dbReference>
<dbReference type="InterPro" id="IPR043726">
    <property type="entry name" value="LiaI-LiaF-like_TM1"/>
</dbReference>
<reference evidence="4" key="1">
    <citation type="submission" date="2010-10" db="EMBL/GenBank/DDBJ databases">
        <title>The complete genome of Halanaerobium praevalens DSM 2228.</title>
        <authorList>
            <consortium name="US DOE Joint Genome Institute (JGI-PGF)"/>
            <person name="Lucas S."/>
            <person name="Copeland A."/>
            <person name="Lapidus A."/>
            <person name="Glavina del Rio T."/>
            <person name="Dalin E."/>
            <person name="Tice H."/>
            <person name="Bruce D."/>
            <person name="Goodwin L."/>
            <person name="Pitluck S."/>
            <person name="Kyrpides N."/>
            <person name="Mavromatis K."/>
            <person name="Ivanova N."/>
            <person name="Ovchinnikova G."/>
            <person name="Chertkov O."/>
            <person name="Detter J.C."/>
            <person name="Han C."/>
            <person name="Larimer F."/>
            <person name="Land M."/>
            <person name="Hauser L."/>
            <person name="Markowitz V."/>
            <person name="Cheng J.-F."/>
            <person name="Hugenholtz P."/>
            <person name="Woyke T."/>
            <person name="Wu D."/>
            <person name="Tindall B."/>
            <person name="Pomrenke H.G."/>
            <person name="Brambilla E."/>
            <person name="Klenk H.-P."/>
            <person name="Eisen J.A."/>
        </authorList>
    </citation>
    <scope>NUCLEOTIDE SEQUENCE [LARGE SCALE GENOMIC DNA]</scope>
    <source>
        <strain evidence="4">ATCC 33744 / DSM 2228 / GSL</strain>
    </source>
</reference>
<accession>E3DQA7</accession>
<dbReference type="HOGENOM" id="CLU_2259841_0_0_9"/>
<dbReference type="Pfam" id="PF18917">
    <property type="entry name" value="LiaI-LiaF-like_TM1"/>
    <property type="match status" value="1"/>
</dbReference>
<keyword evidence="4" id="KW-1185">Reference proteome</keyword>
<protein>
    <recommendedName>
        <fullName evidence="2">LiaI-LiaF-like transmembrane region domain-containing protein</fullName>
    </recommendedName>
</protein>
<proteinExistence type="predicted"/>
<organism evidence="3 4">
    <name type="scientific">Halanaerobium praevalens (strain ATCC 33744 / DSM 2228 / GSL)</name>
    <dbReference type="NCBI Taxonomy" id="572479"/>
    <lineage>
        <taxon>Bacteria</taxon>
        <taxon>Bacillati</taxon>
        <taxon>Bacillota</taxon>
        <taxon>Clostridia</taxon>
        <taxon>Halanaerobiales</taxon>
        <taxon>Halanaerobiaceae</taxon>
        <taxon>Halanaerobium</taxon>
    </lineage>
</organism>
<evidence type="ECO:0000313" key="3">
    <source>
        <dbReference type="EMBL" id="ADO77884.1"/>
    </source>
</evidence>
<dbReference type="AlphaFoldDB" id="E3DQA7"/>
<keyword evidence="1" id="KW-1133">Transmembrane helix</keyword>
<evidence type="ECO:0000256" key="1">
    <source>
        <dbReference type="SAM" id="Phobius"/>
    </source>
</evidence>
<dbReference type="RefSeq" id="WP_014553901.1">
    <property type="nucleotide sequence ID" value="NC_017455.1"/>
</dbReference>
<keyword evidence="1" id="KW-0812">Transmembrane</keyword>
<dbReference type="PATRIC" id="fig|572479.3.peg.1791"/>
<feature type="transmembrane region" description="Helical" evidence="1">
    <location>
        <begin position="33"/>
        <end position="53"/>
    </location>
</feature>
<feature type="transmembrane region" description="Helical" evidence="1">
    <location>
        <begin position="59"/>
        <end position="79"/>
    </location>
</feature>
<reference evidence="3 4" key="2">
    <citation type="journal article" date="2011" name="Stand. Genomic Sci.">
        <title>Complete genome sequence of the extremely halophilic Halanaerobium praevalens type strain (GSL).</title>
        <authorList>
            <person name="Ivanova N."/>
            <person name="Sikorski J."/>
            <person name="Chertkov O."/>
            <person name="Nolan M."/>
            <person name="Lucas S."/>
            <person name="Hammon N."/>
            <person name="Deshpande S."/>
            <person name="Cheng J.F."/>
            <person name="Tapia R."/>
            <person name="Han C."/>
            <person name="Goodwin L."/>
            <person name="Pitluck S."/>
            <person name="Huntemann M."/>
            <person name="Liolios K."/>
            <person name="Pagani I."/>
            <person name="Mavromatis K."/>
            <person name="Ovchinikova G."/>
            <person name="Pati A."/>
            <person name="Chen A."/>
            <person name="Palaniappan K."/>
            <person name="Land M."/>
            <person name="Hauser L."/>
            <person name="Brambilla E.M."/>
            <person name="Kannan K.P."/>
            <person name="Rohde M."/>
            <person name="Tindall B.J."/>
            <person name="Goker M."/>
            <person name="Detter J.C."/>
            <person name="Woyke T."/>
            <person name="Bristow J."/>
            <person name="Eisen J.A."/>
            <person name="Markowitz V."/>
            <person name="Hugenholtz P."/>
            <person name="Kyrpides N.C."/>
            <person name="Klenk H.P."/>
            <person name="Lapidus A."/>
        </authorList>
    </citation>
    <scope>NUCLEOTIDE SEQUENCE [LARGE SCALE GENOMIC DNA]</scope>
    <source>
        <strain evidence="4">ATCC 33744 / DSM 2228 / GSL</strain>
    </source>
</reference>
<sequence length="105" mass="12651">MTANKDKILIAIILIFSGIIFLGDSLGQYQFKLFYFLNKYWPVLIIIFGFHILLQNTRLWFLVPLIIVFLALYLIYILVNQSPFQIYHQPRFPFLDFREGPFRFR</sequence>
<dbReference type="KEGG" id="hpk:Hprae_1759"/>
<evidence type="ECO:0000259" key="2">
    <source>
        <dbReference type="Pfam" id="PF18917"/>
    </source>
</evidence>
<evidence type="ECO:0000313" key="4">
    <source>
        <dbReference type="Proteomes" id="UP000006866"/>
    </source>
</evidence>
<feature type="transmembrane region" description="Helical" evidence="1">
    <location>
        <begin position="6"/>
        <end position="26"/>
    </location>
</feature>
<gene>
    <name evidence="3" type="ordered locus">Hprae_1759</name>
</gene>
<dbReference type="STRING" id="572479.Hprae_1759"/>
<dbReference type="Proteomes" id="UP000006866">
    <property type="component" value="Chromosome"/>
</dbReference>
<keyword evidence="1" id="KW-0472">Membrane</keyword>
<name>E3DQA7_HALPG</name>